<dbReference type="Proteomes" id="UP000797356">
    <property type="component" value="Chromosome 16"/>
</dbReference>
<dbReference type="InterPro" id="IPR013087">
    <property type="entry name" value="Znf_C2H2_type"/>
</dbReference>
<dbReference type="AlphaFoldDB" id="A0A8K0IYI6"/>
<accession>A0A8K0IYI6</accession>
<evidence type="ECO:0000313" key="5">
    <source>
        <dbReference type="Proteomes" id="UP000797356"/>
    </source>
</evidence>
<feature type="region of interest" description="Disordered" evidence="2">
    <location>
        <begin position="1"/>
        <end position="85"/>
    </location>
</feature>
<sequence length="691" mass="75924">MTQTDTPSPPLITWSLTGKRGRRSPQPRRAHHEPESQERDIARFLLALSSPSPASAHVGGAAVADGEGSGSDGSGRRKRRRRVTTRVRVHECSLCPKRFRTGQALGGHMKSHWERDLHGRVVKKKMRKLSSLLGLGLGWALPWESPPVPEGFAFPPPPAAAQNATLEYMDPSLPPLLLPGQSPKCSLLVLQQDFADTVGAPPATANYAPPPDCPAPWSRVILELSASASDLQKDRIAAIWVDGAEILRTTTPLPMSPGVFWRVRKDVTRYTALLRRTSADGTGGGIISMMLENSNTTYSGVYSVNVSLHFYRGALCDSAAARPSDEIKEAKLESVLAAHPTVKGIYREPADLIIPISKCDGRSGFWFPVKNETDIQTAIVVVPNNTYRAVLEVYVSHHGDDEYWYANPLRSNGPQRAQDGLESSKANGGFRQVVATIDGHYAGSAVPFPVIYPGSVNPFFWAPVSAIGAYDHPSYDLDLTPFVGQLIDGKPHKFGLTVRDSQPYWLVSANLHLWLDAWSDSVEGALVRYKVPPLRLSRQADWKESEGKSEIEGQVIIRFSGWVSSSKGNITTSVRHKIKFKSHIEAEEKGEVTNVEMENKARTNIRIERDDVVIGRVLVDTEAPLNMMTMSSNGGGGSRFHKTKLYHMLEETRSVAENKMASFSTITDRQESEGSVKEDEETASCAAVFAW</sequence>
<reference evidence="4" key="2">
    <citation type="submission" date="2019-07" db="EMBL/GenBank/DDBJ databases">
        <authorList>
            <person name="Yang Y."/>
            <person name="Bocs S."/>
            <person name="Baudouin L."/>
        </authorList>
    </citation>
    <scope>NUCLEOTIDE SEQUENCE</scope>
    <source>
        <tissue evidence="4">Spear leaf of Hainan Tall coconut</tissue>
    </source>
</reference>
<dbReference type="EMBL" id="CM017887">
    <property type="protein sequence ID" value="KAG1371530.1"/>
    <property type="molecule type" value="Genomic_DNA"/>
</dbReference>
<dbReference type="PROSITE" id="PS00028">
    <property type="entry name" value="ZINC_FINGER_C2H2_1"/>
    <property type="match status" value="1"/>
</dbReference>
<evidence type="ECO:0000256" key="2">
    <source>
        <dbReference type="SAM" id="MobiDB-lite"/>
    </source>
</evidence>
<dbReference type="InterPro" id="IPR036236">
    <property type="entry name" value="Znf_C2H2_sf"/>
</dbReference>
<keyword evidence="1" id="KW-0862">Zinc</keyword>
<feature type="compositionally biased region" description="Low complexity" evidence="2">
    <location>
        <begin position="45"/>
        <end position="66"/>
    </location>
</feature>
<proteinExistence type="predicted"/>
<dbReference type="PANTHER" id="PTHR31104">
    <property type="entry name" value="PEPTIDE-N4-(N-ACETYL-BETA-GLUCOSAMINYL)ASPARAGINE AMIDASE A PROTEIN"/>
    <property type="match status" value="1"/>
</dbReference>
<organism evidence="4 5">
    <name type="scientific">Cocos nucifera</name>
    <name type="common">Coconut palm</name>
    <dbReference type="NCBI Taxonomy" id="13894"/>
    <lineage>
        <taxon>Eukaryota</taxon>
        <taxon>Viridiplantae</taxon>
        <taxon>Streptophyta</taxon>
        <taxon>Embryophyta</taxon>
        <taxon>Tracheophyta</taxon>
        <taxon>Spermatophyta</taxon>
        <taxon>Magnoliopsida</taxon>
        <taxon>Liliopsida</taxon>
        <taxon>Arecaceae</taxon>
        <taxon>Arecoideae</taxon>
        <taxon>Cocoseae</taxon>
        <taxon>Attaleinae</taxon>
        <taxon>Cocos</taxon>
    </lineage>
</organism>
<feature type="compositionally biased region" description="Basic residues" evidence="2">
    <location>
        <begin position="19"/>
        <end position="31"/>
    </location>
</feature>
<dbReference type="PROSITE" id="PS50157">
    <property type="entry name" value="ZINC_FINGER_C2H2_2"/>
    <property type="match status" value="1"/>
</dbReference>
<name>A0A8K0IYI6_COCNU</name>
<dbReference type="Pfam" id="PF12222">
    <property type="entry name" value="PNGaseA"/>
    <property type="match status" value="1"/>
</dbReference>
<feature type="domain" description="C2H2-type" evidence="3">
    <location>
        <begin position="90"/>
        <end position="112"/>
    </location>
</feature>
<gene>
    <name evidence="4" type="ORF">COCNU_16G006240</name>
</gene>
<reference evidence="4" key="1">
    <citation type="journal article" date="2017" name="Gigascience">
        <title>The genome draft of coconut (Cocos nucifera).</title>
        <authorList>
            <person name="Xiao Y."/>
            <person name="Xu P."/>
            <person name="Fan H."/>
            <person name="Baudouin L."/>
            <person name="Xia W."/>
            <person name="Bocs S."/>
            <person name="Xu J."/>
            <person name="Li Q."/>
            <person name="Guo A."/>
            <person name="Zhou L."/>
            <person name="Li J."/>
            <person name="Wu Y."/>
            <person name="Ma Z."/>
            <person name="Armero A."/>
            <person name="Issali A.E."/>
            <person name="Liu N."/>
            <person name="Peng M."/>
            <person name="Yang Y."/>
        </authorList>
    </citation>
    <scope>NUCLEOTIDE SEQUENCE</scope>
    <source>
        <tissue evidence="4">Spear leaf of Hainan Tall coconut</tissue>
    </source>
</reference>
<dbReference type="OrthoDB" id="1612078at2759"/>
<evidence type="ECO:0000259" key="3">
    <source>
        <dbReference type="PROSITE" id="PS50157"/>
    </source>
</evidence>
<dbReference type="InterPro" id="IPR056948">
    <property type="entry name" value="PNGaseA_N"/>
</dbReference>
<protein>
    <submittedName>
        <fullName evidence="4">Peptide-N4-(N-acetyl-beta-glucosaminyl)asparagine amidase A-like</fullName>
    </submittedName>
</protein>
<keyword evidence="1" id="KW-0863">Zinc-finger</keyword>
<evidence type="ECO:0000256" key="1">
    <source>
        <dbReference type="PROSITE-ProRule" id="PRU00042"/>
    </source>
</evidence>
<comment type="caution">
    <text evidence="4">The sequence shown here is derived from an EMBL/GenBank/DDBJ whole genome shotgun (WGS) entry which is preliminary data.</text>
</comment>
<dbReference type="Pfam" id="PF13912">
    <property type="entry name" value="zf-C2H2_6"/>
    <property type="match status" value="1"/>
</dbReference>
<dbReference type="GO" id="GO:0008270">
    <property type="term" value="F:zinc ion binding"/>
    <property type="evidence" value="ECO:0007669"/>
    <property type="project" value="UniProtKB-KW"/>
</dbReference>
<feature type="compositionally biased region" description="Basic and acidic residues" evidence="2">
    <location>
        <begin position="32"/>
        <end position="42"/>
    </location>
</feature>
<dbReference type="InterPro" id="IPR021102">
    <property type="entry name" value="PNGase_A"/>
</dbReference>
<evidence type="ECO:0000313" key="4">
    <source>
        <dbReference type="EMBL" id="KAG1371530.1"/>
    </source>
</evidence>
<keyword evidence="1" id="KW-0479">Metal-binding</keyword>
<dbReference type="SUPFAM" id="SSF57667">
    <property type="entry name" value="beta-beta-alpha zinc fingers"/>
    <property type="match status" value="1"/>
</dbReference>
<feature type="compositionally biased region" description="Basic residues" evidence="2">
    <location>
        <begin position="76"/>
        <end position="85"/>
    </location>
</feature>
<keyword evidence="5" id="KW-1185">Reference proteome</keyword>